<gene>
    <name evidence="1" type="ORF">JZO70_09125</name>
</gene>
<dbReference type="EMBL" id="JAFREM010000014">
    <property type="protein sequence ID" value="MBO1306321.1"/>
    <property type="molecule type" value="Genomic_DNA"/>
</dbReference>
<accession>A0ABS3L9N0</accession>
<reference evidence="1 2" key="1">
    <citation type="submission" date="2021-03" db="EMBL/GenBank/DDBJ databases">
        <title>Enterococcal diversity collection.</title>
        <authorList>
            <person name="Gilmore M.S."/>
            <person name="Schwartzman J."/>
            <person name="Van Tyne D."/>
            <person name="Martin M."/>
            <person name="Earl A.M."/>
            <person name="Manson A.L."/>
            <person name="Straub T."/>
            <person name="Salamzade R."/>
            <person name="Saavedra J."/>
            <person name="Lebreton F."/>
            <person name="Prichula J."/>
            <person name="Schaufler K."/>
            <person name="Gaca A."/>
            <person name="Sgardioli B."/>
            <person name="Wagenaar J."/>
            <person name="Strong T."/>
        </authorList>
    </citation>
    <scope>NUCLEOTIDE SEQUENCE [LARGE SCALE GENOMIC DNA]</scope>
    <source>
        <strain evidence="1 2">669A</strain>
    </source>
</reference>
<organism evidence="1 2">
    <name type="scientific">Candidatus Enterococcus moelleringii</name>
    <dbReference type="NCBI Taxonomy" id="2815325"/>
    <lineage>
        <taxon>Bacteria</taxon>
        <taxon>Bacillati</taxon>
        <taxon>Bacillota</taxon>
        <taxon>Bacilli</taxon>
        <taxon>Lactobacillales</taxon>
        <taxon>Enterococcaceae</taxon>
        <taxon>Enterococcus</taxon>
    </lineage>
</organism>
<evidence type="ECO:0008006" key="3">
    <source>
        <dbReference type="Google" id="ProtNLM"/>
    </source>
</evidence>
<comment type="caution">
    <text evidence="1">The sequence shown here is derived from an EMBL/GenBank/DDBJ whole genome shotgun (WGS) entry which is preliminary data.</text>
</comment>
<dbReference type="Proteomes" id="UP000664601">
    <property type="component" value="Unassembled WGS sequence"/>
</dbReference>
<evidence type="ECO:0000313" key="1">
    <source>
        <dbReference type="EMBL" id="MBO1306321.1"/>
    </source>
</evidence>
<keyword evidence="2" id="KW-1185">Reference proteome</keyword>
<dbReference type="Gene3D" id="3.30.160.250">
    <property type="match status" value="1"/>
</dbReference>
<evidence type="ECO:0000313" key="2">
    <source>
        <dbReference type="Proteomes" id="UP000664601"/>
    </source>
</evidence>
<name>A0ABS3L9N0_9ENTE</name>
<proteinExistence type="predicted"/>
<protein>
    <recommendedName>
        <fullName evidence="3">HicB-like antitoxin of toxin-antitoxin system domain-containing protein</fullName>
    </recommendedName>
</protein>
<sequence>MEKQEFVYAMRISKLAENDYFIDYPFEGMAINASAETLNEAVELAKSSLEFTLFDLYEAKEPFPEMAEQALADLEKGKGANQYITLIATNLTAILKRFSEEPVKRMVSIKKYQDFYLKNNDISISKYVQEKIDQDIQRT</sequence>